<dbReference type="Gene3D" id="2.40.50.100">
    <property type="match status" value="1"/>
</dbReference>
<evidence type="ECO:0000259" key="5">
    <source>
        <dbReference type="Pfam" id="PF25944"/>
    </source>
</evidence>
<evidence type="ECO:0000313" key="8">
    <source>
        <dbReference type="Proteomes" id="UP000823786"/>
    </source>
</evidence>
<accession>A0ABS4ERB0</accession>
<protein>
    <submittedName>
        <fullName evidence="7">RND family efflux transporter MFP subunit</fullName>
    </submittedName>
</protein>
<comment type="caution">
    <text evidence="7">The sequence shown here is derived from an EMBL/GenBank/DDBJ whole genome shotgun (WGS) entry which is preliminary data.</text>
</comment>
<organism evidence="7 8">
    <name type="scientific">Rhizobium herbae</name>
    <dbReference type="NCBI Taxonomy" id="508661"/>
    <lineage>
        <taxon>Bacteria</taxon>
        <taxon>Pseudomonadati</taxon>
        <taxon>Pseudomonadota</taxon>
        <taxon>Alphaproteobacteria</taxon>
        <taxon>Hyphomicrobiales</taxon>
        <taxon>Rhizobiaceae</taxon>
        <taxon>Rhizobium/Agrobacterium group</taxon>
        <taxon>Rhizobium</taxon>
    </lineage>
</organism>
<feature type="region of interest" description="Disordered" evidence="3">
    <location>
        <begin position="40"/>
        <end position="73"/>
    </location>
</feature>
<feature type="domain" description="Multidrug resistance protein MdtA-like barrel-sandwich hybrid" evidence="4">
    <location>
        <begin position="101"/>
        <end position="235"/>
    </location>
</feature>
<evidence type="ECO:0000259" key="4">
    <source>
        <dbReference type="Pfam" id="PF25917"/>
    </source>
</evidence>
<feature type="region of interest" description="Disordered" evidence="3">
    <location>
        <begin position="402"/>
        <end position="426"/>
    </location>
</feature>
<evidence type="ECO:0000256" key="2">
    <source>
        <dbReference type="ARBA" id="ARBA00009477"/>
    </source>
</evidence>
<dbReference type="Pfam" id="PF25944">
    <property type="entry name" value="Beta-barrel_RND"/>
    <property type="match status" value="1"/>
</dbReference>
<name>A0ABS4ERB0_9HYPH</name>
<dbReference type="PANTHER" id="PTHR30469:SF36">
    <property type="entry name" value="BLL3903 PROTEIN"/>
    <property type="match status" value="1"/>
</dbReference>
<comment type="subcellular location">
    <subcellularLocation>
        <location evidence="1">Cell membrane</location>
    </subcellularLocation>
</comment>
<evidence type="ECO:0000259" key="6">
    <source>
        <dbReference type="Pfam" id="PF25989"/>
    </source>
</evidence>
<dbReference type="SUPFAM" id="SSF111369">
    <property type="entry name" value="HlyD-like secretion proteins"/>
    <property type="match status" value="1"/>
</dbReference>
<dbReference type="EMBL" id="JAGGJV010000007">
    <property type="protein sequence ID" value="MBP1860490.1"/>
    <property type="molecule type" value="Genomic_DNA"/>
</dbReference>
<evidence type="ECO:0000256" key="3">
    <source>
        <dbReference type="SAM" id="MobiDB-lite"/>
    </source>
</evidence>
<dbReference type="InterPro" id="IPR058626">
    <property type="entry name" value="MdtA-like_b-barrel"/>
</dbReference>
<reference evidence="7 8" key="1">
    <citation type="submission" date="2021-03" db="EMBL/GenBank/DDBJ databases">
        <title>Genomic Encyclopedia of Type Strains, Phase IV (KMG-IV): sequencing the most valuable type-strain genomes for metagenomic binning, comparative biology and taxonomic classification.</title>
        <authorList>
            <person name="Goeker M."/>
        </authorList>
    </citation>
    <scope>NUCLEOTIDE SEQUENCE [LARGE SCALE GENOMIC DNA]</scope>
    <source>
        <strain evidence="7 8">DSM 26427</strain>
    </source>
</reference>
<dbReference type="InterPro" id="IPR006143">
    <property type="entry name" value="RND_pump_MFP"/>
</dbReference>
<dbReference type="Pfam" id="PF25917">
    <property type="entry name" value="BSH_RND"/>
    <property type="match status" value="1"/>
</dbReference>
<dbReference type="RefSeq" id="WP_209854486.1">
    <property type="nucleotide sequence ID" value="NZ_JAGGJV010000007.1"/>
</dbReference>
<feature type="domain" description="Multidrug resistance protein MdtA-like beta-barrel" evidence="5">
    <location>
        <begin position="243"/>
        <end position="322"/>
    </location>
</feature>
<evidence type="ECO:0000256" key="1">
    <source>
        <dbReference type="ARBA" id="ARBA00004236"/>
    </source>
</evidence>
<dbReference type="InterPro" id="IPR058637">
    <property type="entry name" value="YknX-like_C"/>
</dbReference>
<proteinExistence type="inferred from homology"/>
<feature type="compositionally biased region" description="Gly residues" evidence="3">
    <location>
        <begin position="48"/>
        <end position="61"/>
    </location>
</feature>
<keyword evidence="8" id="KW-1185">Reference proteome</keyword>
<dbReference type="Gene3D" id="1.10.287.470">
    <property type="entry name" value="Helix hairpin bin"/>
    <property type="match status" value="1"/>
</dbReference>
<dbReference type="NCBIfam" id="TIGR01730">
    <property type="entry name" value="RND_mfp"/>
    <property type="match status" value="1"/>
</dbReference>
<dbReference type="InterPro" id="IPR058625">
    <property type="entry name" value="MdtA-like_BSH"/>
</dbReference>
<comment type="similarity">
    <text evidence="2">Belongs to the membrane fusion protein (MFP) (TC 8.A.1) family.</text>
</comment>
<evidence type="ECO:0000313" key="7">
    <source>
        <dbReference type="EMBL" id="MBP1860490.1"/>
    </source>
</evidence>
<dbReference type="PANTHER" id="PTHR30469">
    <property type="entry name" value="MULTIDRUG RESISTANCE PROTEIN MDTA"/>
    <property type="match status" value="1"/>
</dbReference>
<dbReference type="Proteomes" id="UP000823786">
    <property type="component" value="Unassembled WGS sequence"/>
</dbReference>
<dbReference type="Gene3D" id="2.40.420.20">
    <property type="match status" value="1"/>
</dbReference>
<dbReference type="Pfam" id="PF25989">
    <property type="entry name" value="YknX_C"/>
    <property type="match status" value="1"/>
</dbReference>
<gene>
    <name evidence="7" type="ORF">J2Z75_004011</name>
</gene>
<dbReference type="Gene3D" id="2.40.30.170">
    <property type="match status" value="1"/>
</dbReference>
<feature type="domain" description="YknX-like C-terminal permuted SH3-like" evidence="6">
    <location>
        <begin position="331"/>
        <end position="396"/>
    </location>
</feature>
<sequence length="426" mass="44629">MKKFWPTVCVVAVVGVGVGALGGDRIPYLSQFTKQPALQAENGDGKHAGGGQVQAGDQAGGGRHRRGNGGPTLVKTVSATKTTLPMDVTASGWAEADDTTAIAAQEQGVVTAVDVMDGAVVKQGDLIAELDDRTAQAAVDRDNATIVRDNAAFTEAEAALKRANDLLIQTAGTQQAYEQAKAARDTAAATLDVDKANLAADQVVLENTQIRAPFDGRLGDVGVSRGAFVSAGTAIVTIAKYDPIYVKFHLEERNLRRLKLALAAGPVDVTTVPQSDKGKARQGQISFYDNTIDTASGTILAKAKFENASGALWPGQSVNLVVHFKDPEQQIVVPTVAVNPGADGFYSYVVKDGKVELTPVTVARAEGSFTALAKGLSDGDHVVVEGQAQLTDQQHVDEQFSGQTENLASADQPELRTETLLTGAQP</sequence>